<protein>
    <submittedName>
        <fullName evidence="1">Uncharacterized protein</fullName>
    </submittedName>
</protein>
<accession>A0A7R8WC26</accession>
<sequence length="327" mass="36740">MAGPKRSGPSFLGPKRAGPNRPLLKRLAELSVAETAGAELSAYGSQGVAMGSEKNLTQLHRELGNAGKPIHLLKIDIEGFEQLVLEDIFGPDGKTCMLEIWHLNMESHWDILNFTMNGYQNMPSTMEVQALHERKLSEVCGLEKFEHHKPFGLVEHAYIKIDWKDSIANEIRDLKARFWKTCPSDSAIGAETTRFFRGAIGPPLHEAAPCEEEHQSSKFRQLPSVGYELKMMKAVVALLAICVLANLEGHHLGGHHHHHRHNRTIEECCTIIEERNLCERFVNMNEGAYCENAIAKEIYVGSTACQEERLPLDVRRYTPACCCCENE</sequence>
<dbReference type="EMBL" id="OB661698">
    <property type="protein sequence ID" value="CAD7228772.1"/>
    <property type="molecule type" value="Genomic_DNA"/>
</dbReference>
<evidence type="ECO:0000313" key="1">
    <source>
        <dbReference type="EMBL" id="CAD7228772.1"/>
    </source>
</evidence>
<dbReference type="AlphaFoldDB" id="A0A7R8WC26"/>
<gene>
    <name evidence="1" type="ORF">CTOB1V02_LOCUS6650</name>
</gene>
<dbReference type="OrthoDB" id="6406910at2759"/>
<organism evidence="1">
    <name type="scientific">Cyprideis torosa</name>
    <dbReference type="NCBI Taxonomy" id="163714"/>
    <lineage>
        <taxon>Eukaryota</taxon>
        <taxon>Metazoa</taxon>
        <taxon>Ecdysozoa</taxon>
        <taxon>Arthropoda</taxon>
        <taxon>Crustacea</taxon>
        <taxon>Oligostraca</taxon>
        <taxon>Ostracoda</taxon>
        <taxon>Podocopa</taxon>
        <taxon>Podocopida</taxon>
        <taxon>Cytherocopina</taxon>
        <taxon>Cytheroidea</taxon>
        <taxon>Cytherideidae</taxon>
        <taxon>Cyprideis</taxon>
    </lineage>
</organism>
<reference evidence="1" key="1">
    <citation type="submission" date="2020-11" db="EMBL/GenBank/DDBJ databases">
        <authorList>
            <person name="Tran Van P."/>
        </authorList>
    </citation>
    <scope>NUCLEOTIDE SEQUENCE</scope>
</reference>
<name>A0A7R8WC26_9CRUS</name>
<proteinExistence type="predicted"/>